<organism evidence="3 4">
    <name type="scientific">Evansella tamaricis</name>
    <dbReference type="NCBI Taxonomy" id="2069301"/>
    <lineage>
        <taxon>Bacteria</taxon>
        <taxon>Bacillati</taxon>
        <taxon>Bacillota</taxon>
        <taxon>Bacilli</taxon>
        <taxon>Bacillales</taxon>
        <taxon>Bacillaceae</taxon>
        <taxon>Evansella</taxon>
    </lineage>
</organism>
<dbReference type="Pfam" id="PF18915">
    <property type="entry name" value="DUF5667"/>
    <property type="match status" value="1"/>
</dbReference>
<gene>
    <name evidence="3" type="ORF">KS419_06240</name>
</gene>
<feature type="domain" description="DUF5667" evidence="2">
    <location>
        <begin position="58"/>
        <end position="143"/>
    </location>
</feature>
<evidence type="ECO:0000313" key="4">
    <source>
        <dbReference type="Proteomes" id="UP000784880"/>
    </source>
</evidence>
<sequence>MKSIRTLLFKISIIGLSVLLLPIASFAEDSSDIPSVDLSQLLEENDISVEEIQQVQRIIPGSFFHFVYEAMESLQFKLALSDYGKAHLLAQFTQERLDTANTLLKGGMFEEAESVVEDALNHYLLSKEYTSEVPYDVVNNGEVVLTEEDSSVEEHEIIVEEEMAEDLEGEAIDDVVPHPSILSLLQNIKKIDNPKAVAALTRNVERKLRKMGIDPSLVFDEGEEERPLEVIIDEEPTMDDVIIQVAIDEENIEKERKNKKNETKGNKEKGKKENTEIKDKKGRENKNGPSVGKNNNNKGNGNAFGNGKGKNR</sequence>
<accession>A0ABS6JCL7</accession>
<dbReference type="RefSeq" id="WP_217065208.1">
    <property type="nucleotide sequence ID" value="NZ_JAHQCS010000066.1"/>
</dbReference>
<proteinExistence type="predicted"/>
<evidence type="ECO:0000256" key="1">
    <source>
        <dbReference type="SAM" id="MobiDB-lite"/>
    </source>
</evidence>
<dbReference type="Proteomes" id="UP000784880">
    <property type="component" value="Unassembled WGS sequence"/>
</dbReference>
<comment type="caution">
    <text evidence="3">The sequence shown here is derived from an EMBL/GenBank/DDBJ whole genome shotgun (WGS) entry which is preliminary data.</text>
</comment>
<dbReference type="EMBL" id="JAHQCS010000066">
    <property type="protein sequence ID" value="MBU9711326.1"/>
    <property type="molecule type" value="Genomic_DNA"/>
</dbReference>
<reference evidence="3 4" key="1">
    <citation type="submission" date="2021-06" db="EMBL/GenBank/DDBJ databases">
        <title>Bacillus sp. RD4P76, an endophyte from a halophyte.</title>
        <authorList>
            <person name="Sun J.-Q."/>
        </authorList>
    </citation>
    <scope>NUCLEOTIDE SEQUENCE [LARGE SCALE GENOMIC DNA]</scope>
    <source>
        <strain evidence="3 4">CGMCC 1.15917</strain>
    </source>
</reference>
<dbReference type="InterPro" id="IPR043725">
    <property type="entry name" value="DUF5667"/>
</dbReference>
<protein>
    <recommendedName>
        <fullName evidence="2">DUF5667 domain-containing protein</fullName>
    </recommendedName>
</protein>
<feature type="compositionally biased region" description="Basic and acidic residues" evidence="1">
    <location>
        <begin position="254"/>
        <end position="286"/>
    </location>
</feature>
<feature type="region of interest" description="Disordered" evidence="1">
    <location>
        <begin position="254"/>
        <end position="312"/>
    </location>
</feature>
<evidence type="ECO:0000313" key="3">
    <source>
        <dbReference type="EMBL" id="MBU9711326.1"/>
    </source>
</evidence>
<feature type="compositionally biased region" description="Gly residues" evidence="1">
    <location>
        <begin position="302"/>
        <end position="312"/>
    </location>
</feature>
<name>A0ABS6JCL7_9BACI</name>
<keyword evidence="4" id="KW-1185">Reference proteome</keyword>
<evidence type="ECO:0000259" key="2">
    <source>
        <dbReference type="Pfam" id="PF18915"/>
    </source>
</evidence>
<feature type="compositionally biased region" description="Low complexity" evidence="1">
    <location>
        <begin position="287"/>
        <end position="301"/>
    </location>
</feature>